<dbReference type="EMBL" id="JADCJZ010000001">
    <property type="protein sequence ID" value="MBE5023595.1"/>
    <property type="molecule type" value="Genomic_DNA"/>
</dbReference>
<feature type="chain" id="PRO_5046542034" description="DUF5105 domain-containing protein" evidence="1">
    <location>
        <begin position="21"/>
        <end position="192"/>
    </location>
</feature>
<sequence length="192" mass="20530">MKNTSLRALTCTLCATLALAGGLVLGGCSNGPSVEELVREDITTNFDELKNMDEEALEEYAGAVEGAGLEAYGIENTELVAAMVEGFDYTIDSVEVDDESAVATVTVTSKSMGELTNMDSDAMVEELMNAINSGELDVNDDDAVNAWAGEYVMGLVAEIEPSEKTIELVYNKTDDGWEIDNSANTEISKIFV</sequence>
<keyword evidence="3" id="KW-1185">Reference proteome</keyword>
<proteinExistence type="predicted"/>
<protein>
    <recommendedName>
        <fullName evidence="4">DUF5105 domain-containing protein</fullName>
    </recommendedName>
</protein>
<keyword evidence="1" id="KW-0732">Signal</keyword>
<comment type="caution">
    <text evidence="2">The sequence shown here is derived from an EMBL/GenBank/DDBJ whole genome shotgun (WGS) entry which is preliminary data.</text>
</comment>
<evidence type="ECO:0000313" key="3">
    <source>
        <dbReference type="Proteomes" id="UP001194273"/>
    </source>
</evidence>
<accession>A0ABR9QR96</accession>
<evidence type="ECO:0000313" key="2">
    <source>
        <dbReference type="EMBL" id="MBE5023595.1"/>
    </source>
</evidence>
<evidence type="ECO:0008006" key="4">
    <source>
        <dbReference type="Google" id="ProtNLM"/>
    </source>
</evidence>
<reference evidence="2 3" key="1">
    <citation type="submission" date="2020-10" db="EMBL/GenBank/DDBJ databases">
        <title>ChiBAC.</title>
        <authorList>
            <person name="Zenner C."/>
            <person name="Hitch T.C.A."/>
            <person name="Clavel T."/>
        </authorList>
    </citation>
    <scope>NUCLEOTIDE SEQUENCE [LARGE SCALE GENOMIC DNA]</scope>
    <source>
        <strain evidence="2 3">DSM 107455</strain>
    </source>
</reference>
<dbReference type="PROSITE" id="PS51257">
    <property type="entry name" value="PROKAR_LIPOPROTEIN"/>
    <property type="match status" value="1"/>
</dbReference>
<gene>
    <name evidence="2" type="ORF">INF26_01835</name>
</gene>
<name>A0ABR9QR96_9ACTN</name>
<evidence type="ECO:0000256" key="1">
    <source>
        <dbReference type="SAM" id="SignalP"/>
    </source>
</evidence>
<dbReference type="Proteomes" id="UP001194273">
    <property type="component" value="Unassembled WGS sequence"/>
</dbReference>
<organism evidence="2 3">
    <name type="scientific">Thermophilibacter gallinarum</name>
    <dbReference type="NCBI Taxonomy" id="2779357"/>
    <lineage>
        <taxon>Bacteria</taxon>
        <taxon>Bacillati</taxon>
        <taxon>Actinomycetota</taxon>
        <taxon>Coriobacteriia</taxon>
        <taxon>Coriobacteriales</taxon>
        <taxon>Atopobiaceae</taxon>
        <taxon>Thermophilibacter</taxon>
    </lineage>
</organism>
<feature type="signal peptide" evidence="1">
    <location>
        <begin position="1"/>
        <end position="20"/>
    </location>
</feature>
<dbReference type="RefSeq" id="WP_193529026.1">
    <property type="nucleotide sequence ID" value="NZ_JADCJZ010000001.1"/>
</dbReference>